<dbReference type="Proteomes" id="UP000799424">
    <property type="component" value="Unassembled WGS sequence"/>
</dbReference>
<evidence type="ECO:0000313" key="1">
    <source>
        <dbReference type="EMBL" id="KAF2823220.1"/>
    </source>
</evidence>
<sequence>MLLNIARMGLRMRLVVRVERRERRAVEMFWGILEEVGWWVDATVMGNLRQTKKDWEELGLDMLVWCLRLAYRMCKVWCAVPGVDILLVPVLHLEALHLLIFLY</sequence>
<protein>
    <submittedName>
        <fullName evidence="1">Uncharacterized protein</fullName>
    </submittedName>
</protein>
<evidence type="ECO:0000313" key="2">
    <source>
        <dbReference type="Proteomes" id="UP000799424"/>
    </source>
</evidence>
<name>A0A6A6ZQ37_9PLEO</name>
<reference evidence="1" key="1">
    <citation type="journal article" date="2020" name="Stud. Mycol.">
        <title>101 Dothideomycetes genomes: a test case for predicting lifestyles and emergence of pathogens.</title>
        <authorList>
            <person name="Haridas S."/>
            <person name="Albert R."/>
            <person name="Binder M."/>
            <person name="Bloem J."/>
            <person name="Labutti K."/>
            <person name="Salamov A."/>
            <person name="Andreopoulos B."/>
            <person name="Baker S."/>
            <person name="Barry K."/>
            <person name="Bills G."/>
            <person name="Bluhm B."/>
            <person name="Cannon C."/>
            <person name="Castanera R."/>
            <person name="Culley D."/>
            <person name="Daum C."/>
            <person name="Ezra D."/>
            <person name="Gonzalez J."/>
            <person name="Henrissat B."/>
            <person name="Kuo A."/>
            <person name="Liang C."/>
            <person name="Lipzen A."/>
            <person name="Lutzoni F."/>
            <person name="Magnuson J."/>
            <person name="Mondo S."/>
            <person name="Nolan M."/>
            <person name="Ohm R."/>
            <person name="Pangilinan J."/>
            <person name="Park H.-J."/>
            <person name="Ramirez L."/>
            <person name="Alfaro M."/>
            <person name="Sun H."/>
            <person name="Tritt A."/>
            <person name="Yoshinaga Y."/>
            <person name="Zwiers L.-H."/>
            <person name="Turgeon B."/>
            <person name="Goodwin S."/>
            <person name="Spatafora J."/>
            <person name="Crous P."/>
            <person name="Grigoriev I."/>
        </authorList>
    </citation>
    <scope>NUCLEOTIDE SEQUENCE</scope>
    <source>
        <strain evidence="1">CBS 113818</strain>
    </source>
</reference>
<accession>A0A6A6ZQ37</accession>
<dbReference type="EMBL" id="MU006232">
    <property type="protein sequence ID" value="KAF2823220.1"/>
    <property type="molecule type" value="Genomic_DNA"/>
</dbReference>
<dbReference type="AlphaFoldDB" id="A0A6A6ZQ37"/>
<organism evidence="1 2">
    <name type="scientific">Ophiobolus disseminans</name>
    <dbReference type="NCBI Taxonomy" id="1469910"/>
    <lineage>
        <taxon>Eukaryota</taxon>
        <taxon>Fungi</taxon>
        <taxon>Dikarya</taxon>
        <taxon>Ascomycota</taxon>
        <taxon>Pezizomycotina</taxon>
        <taxon>Dothideomycetes</taxon>
        <taxon>Pleosporomycetidae</taxon>
        <taxon>Pleosporales</taxon>
        <taxon>Pleosporineae</taxon>
        <taxon>Phaeosphaeriaceae</taxon>
        <taxon>Ophiobolus</taxon>
    </lineage>
</organism>
<gene>
    <name evidence="1" type="ORF">CC86DRAFT_64583</name>
</gene>
<proteinExistence type="predicted"/>
<keyword evidence="2" id="KW-1185">Reference proteome</keyword>